<dbReference type="InterPro" id="IPR010031">
    <property type="entry name" value="FAD_lactone_oxidase-like"/>
</dbReference>
<dbReference type="PANTHER" id="PTHR43762">
    <property type="entry name" value="L-GULONOLACTONE OXIDASE"/>
    <property type="match status" value="1"/>
</dbReference>
<dbReference type="AlphaFoldDB" id="A0A5M6CIA7"/>
<comment type="caution">
    <text evidence="1">The sequence shown here is derived from an EMBL/GenBank/DDBJ whole genome shotgun (WGS) entry which is preliminary data.</text>
</comment>
<dbReference type="SUPFAM" id="SSF56176">
    <property type="entry name" value="FAD-binding/transporter-associated domain-like"/>
    <property type="match status" value="1"/>
</dbReference>
<name>A0A5M6CIA7_9BACT</name>
<dbReference type="InterPro" id="IPR036318">
    <property type="entry name" value="FAD-bd_PCMH-like_sf"/>
</dbReference>
<dbReference type="InterPro" id="IPR016169">
    <property type="entry name" value="FAD-bd_PCMH_sub2"/>
</dbReference>
<dbReference type="Proteomes" id="UP000323632">
    <property type="component" value="Unassembled WGS sequence"/>
</dbReference>
<dbReference type="GO" id="GO:0016899">
    <property type="term" value="F:oxidoreductase activity, acting on the CH-OH group of donors, oxygen as acceptor"/>
    <property type="evidence" value="ECO:0007669"/>
    <property type="project" value="InterPro"/>
</dbReference>
<reference evidence="1 2" key="1">
    <citation type="submission" date="2019-09" db="EMBL/GenBank/DDBJ databases">
        <title>Genome sequence and assembly of Taibaiella sp.</title>
        <authorList>
            <person name="Chhetri G."/>
        </authorList>
    </citation>
    <scope>NUCLEOTIDE SEQUENCE [LARGE SCALE GENOMIC DNA]</scope>
    <source>
        <strain evidence="1 2">KVB11</strain>
    </source>
</reference>
<evidence type="ECO:0000313" key="1">
    <source>
        <dbReference type="EMBL" id="KAA5534797.1"/>
    </source>
</evidence>
<accession>A0A5M6CIA7</accession>
<proteinExistence type="predicted"/>
<dbReference type="Gene3D" id="3.30.465.10">
    <property type="match status" value="1"/>
</dbReference>
<sequence length="526" mass="58904">MAKTTVTPIGNWSTYHDNGPFPTKSLLITTLQKNTGMSAIEKYNDATVEIRRLLQNCIDKKERFRAFGSAWSLCDIPHCSDQMHYNGNMNLKWTFQQSDLHAQSTLDAKNLFFFECGNTIKEVSNFMFSNGKSIKTTGASNGQTIAGAISTGIHGSAFDTGSVQDFVVGIQLIIGPGPNDVVYIESASKTGLSDKYIKTLNARVIRDDAMFNAALVSLGSFGFIHGVVIEAEDLFLLKRYTRLISRETALELASKLGNKPSDNFLTGTNIDAMENGAKPFHYKFYVNPYNKKDKYLMEIIYKKPYREDYPNPIPQIQTFIYKDLPEFMSILAAKFNRQIPLLMQALKSSIFPAADKDTEGRLAEIFYDTYHAGPAFGISLGIDYKQLEKGLDLFINIANTVGPVPGAMGIRFVKASKATLAFTKFPITCILEMDGITWKGNDHIVSLLEFETKLLEAFRANNIPFTLHWGKNSAWGIPGLVNNMYGAADDEWKVQRSKLLSKQMADIFSNDFLNRTKLSEYIRLLP</sequence>
<organism evidence="1 2">
    <name type="scientific">Taibaiella lutea</name>
    <dbReference type="NCBI Taxonomy" id="2608001"/>
    <lineage>
        <taxon>Bacteria</taxon>
        <taxon>Pseudomonadati</taxon>
        <taxon>Bacteroidota</taxon>
        <taxon>Chitinophagia</taxon>
        <taxon>Chitinophagales</taxon>
        <taxon>Chitinophagaceae</taxon>
        <taxon>Taibaiella</taxon>
    </lineage>
</organism>
<dbReference type="PANTHER" id="PTHR43762:SF1">
    <property type="entry name" value="D-ARABINONO-1,4-LACTONE OXIDASE"/>
    <property type="match status" value="1"/>
</dbReference>
<evidence type="ECO:0000313" key="2">
    <source>
        <dbReference type="Proteomes" id="UP000323632"/>
    </source>
</evidence>
<protein>
    <submittedName>
        <fullName evidence="1">FAD-linked oxidase</fullName>
    </submittedName>
</protein>
<keyword evidence="2" id="KW-1185">Reference proteome</keyword>
<dbReference type="GO" id="GO:0050660">
    <property type="term" value="F:flavin adenine dinucleotide binding"/>
    <property type="evidence" value="ECO:0007669"/>
    <property type="project" value="InterPro"/>
</dbReference>
<dbReference type="EMBL" id="VWSH01000002">
    <property type="protein sequence ID" value="KAA5534797.1"/>
    <property type="molecule type" value="Genomic_DNA"/>
</dbReference>
<gene>
    <name evidence="1" type="ORF">F0919_09315</name>
</gene>
<dbReference type="RefSeq" id="WP_150032476.1">
    <property type="nucleotide sequence ID" value="NZ_VWSH01000002.1"/>
</dbReference>